<evidence type="ECO:0000256" key="6">
    <source>
        <dbReference type="ARBA" id="ARBA00015850"/>
    </source>
</evidence>
<feature type="transmembrane region" description="Helical" evidence="19">
    <location>
        <begin position="6"/>
        <end position="24"/>
    </location>
</feature>
<comment type="cofactor">
    <cofactor evidence="1 19">
        <name>Mg(2+)</name>
        <dbReference type="ChEBI" id="CHEBI:18420"/>
    </cofactor>
</comment>
<evidence type="ECO:0000256" key="18">
    <source>
        <dbReference type="ARBA" id="ARBA00049504"/>
    </source>
</evidence>
<evidence type="ECO:0000256" key="7">
    <source>
        <dbReference type="ARBA" id="ARBA00022475"/>
    </source>
</evidence>
<comment type="function">
    <text evidence="14 19">Joins adenosylcobinamide-GDP and alpha-ribazole to generate adenosylcobalamin (Ado-cobalamin). Also synthesizes adenosylcobalamin 5'-phosphate from adenosylcobinamide-GDP and alpha-ribazole 5'-phosphate.</text>
</comment>
<keyword evidence="12 19" id="KW-1133">Transmembrane helix</keyword>
<proteinExistence type="inferred from homology"/>
<feature type="transmembrane region" description="Helical" evidence="19">
    <location>
        <begin position="36"/>
        <end position="59"/>
    </location>
</feature>
<evidence type="ECO:0000256" key="10">
    <source>
        <dbReference type="ARBA" id="ARBA00022692"/>
    </source>
</evidence>
<dbReference type="Proteomes" id="UP000051888">
    <property type="component" value="Unassembled WGS sequence"/>
</dbReference>
<dbReference type="GO" id="GO:0005886">
    <property type="term" value="C:plasma membrane"/>
    <property type="evidence" value="ECO:0007669"/>
    <property type="project" value="UniProtKB-SubCell"/>
</dbReference>
<evidence type="ECO:0000313" key="21">
    <source>
        <dbReference type="Proteomes" id="UP000051888"/>
    </source>
</evidence>
<evidence type="ECO:0000256" key="11">
    <source>
        <dbReference type="ARBA" id="ARBA00022842"/>
    </source>
</evidence>
<evidence type="ECO:0000256" key="9">
    <source>
        <dbReference type="ARBA" id="ARBA00022679"/>
    </source>
</evidence>
<comment type="pathway">
    <text evidence="3 19">Cofactor biosynthesis; adenosylcobalamin biosynthesis; adenosylcobalamin from cob(II)yrinate a,c-diamide: step 7/7.</text>
</comment>
<dbReference type="NCBIfam" id="TIGR00317">
    <property type="entry name" value="cobS"/>
    <property type="match status" value="1"/>
</dbReference>
<comment type="catalytic activity">
    <reaction evidence="18 19">
        <text>alpha-ribazole 5'-phosphate + adenosylcob(III)inamide-GDP = adenosylcob(III)alamin 5'-phosphate + GMP + H(+)</text>
        <dbReference type="Rhea" id="RHEA:23560"/>
        <dbReference type="ChEBI" id="CHEBI:15378"/>
        <dbReference type="ChEBI" id="CHEBI:57918"/>
        <dbReference type="ChEBI" id="CHEBI:58115"/>
        <dbReference type="ChEBI" id="CHEBI:60487"/>
        <dbReference type="ChEBI" id="CHEBI:60493"/>
        <dbReference type="EC" id="2.7.8.26"/>
    </reaction>
</comment>
<comment type="similarity">
    <text evidence="4 19">Belongs to the CobS family.</text>
</comment>
<dbReference type="PATRIC" id="fig|157838.3.peg.2794"/>
<organism evidence="20 21">
    <name type="scientific">Heyndrickxia shackletonii</name>
    <dbReference type="NCBI Taxonomy" id="157838"/>
    <lineage>
        <taxon>Bacteria</taxon>
        <taxon>Bacillati</taxon>
        <taxon>Bacillota</taxon>
        <taxon>Bacilli</taxon>
        <taxon>Bacillales</taxon>
        <taxon>Bacillaceae</taxon>
        <taxon>Heyndrickxia</taxon>
    </lineage>
</organism>
<comment type="caution">
    <text evidence="20">The sequence shown here is derived from an EMBL/GenBank/DDBJ whole genome shotgun (WGS) entry which is preliminary data.</text>
</comment>
<dbReference type="GO" id="GO:0008818">
    <property type="term" value="F:cobalamin 5'-phosphate synthase activity"/>
    <property type="evidence" value="ECO:0007669"/>
    <property type="project" value="UniProtKB-UniRule"/>
</dbReference>
<dbReference type="EMBL" id="LJJC01000004">
    <property type="protein sequence ID" value="KQL54248.1"/>
    <property type="molecule type" value="Genomic_DNA"/>
</dbReference>
<feature type="transmembrane region" description="Helical" evidence="19">
    <location>
        <begin position="141"/>
        <end position="167"/>
    </location>
</feature>
<name>A0A0Q3TJT8_9BACI</name>
<dbReference type="UniPathway" id="UPA00148">
    <property type="reaction ID" value="UER00238"/>
</dbReference>
<evidence type="ECO:0000313" key="20">
    <source>
        <dbReference type="EMBL" id="KQL54248.1"/>
    </source>
</evidence>
<evidence type="ECO:0000256" key="4">
    <source>
        <dbReference type="ARBA" id="ARBA00010561"/>
    </source>
</evidence>
<dbReference type="Pfam" id="PF02654">
    <property type="entry name" value="CobS"/>
    <property type="match status" value="1"/>
</dbReference>
<keyword evidence="11 19" id="KW-0460">Magnesium</keyword>
<evidence type="ECO:0000256" key="2">
    <source>
        <dbReference type="ARBA" id="ARBA00004651"/>
    </source>
</evidence>
<evidence type="ECO:0000256" key="15">
    <source>
        <dbReference type="ARBA" id="ARBA00032605"/>
    </source>
</evidence>
<dbReference type="InterPro" id="IPR003805">
    <property type="entry name" value="CobS"/>
</dbReference>
<evidence type="ECO:0000256" key="13">
    <source>
        <dbReference type="ARBA" id="ARBA00023136"/>
    </source>
</evidence>
<keyword evidence="13 19" id="KW-0472">Membrane</keyword>
<evidence type="ECO:0000256" key="19">
    <source>
        <dbReference type="HAMAP-Rule" id="MF_00719"/>
    </source>
</evidence>
<evidence type="ECO:0000256" key="14">
    <source>
        <dbReference type="ARBA" id="ARBA00025228"/>
    </source>
</evidence>
<accession>A0A0Q3TJT8</accession>
<keyword evidence="9 19" id="KW-0808">Transferase</keyword>
<dbReference type="AlphaFoldDB" id="A0A0Q3TJT8"/>
<dbReference type="OrthoDB" id="9794626at2"/>
<evidence type="ECO:0000256" key="3">
    <source>
        <dbReference type="ARBA" id="ARBA00004663"/>
    </source>
</evidence>
<dbReference type="HAMAP" id="MF_00719">
    <property type="entry name" value="CobS"/>
    <property type="match status" value="1"/>
</dbReference>
<feature type="transmembrane region" description="Helical" evidence="19">
    <location>
        <begin position="115"/>
        <end position="135"/>
    </location>
</feature>
<feature type="transmembrane region" description="Helical" evidence="19">
    <location>
        <begin position="211"/>
        <end position="227"/>
    </location>
</feature>
<dbReference type="GO" id="GO:0009236">
    <property type="term" value="P:cobalamin biosynthetic process"/>
    <property type="evidence" value="ECO:0007669"/>
    <property type="project" value="UniProtKB-UniRule"/>
</dbReference>
<keyword evidence="8 19" id="KW-0169">Cobalamin biosynthesis</keyword>
<keyword evidence="7 19" id="KW-1003">Cell membrane</keyword>
<keyword evidence="10 19" id="KW-0812">Transmembrane</keyword>
<evidence type="ECO:0000256" key="8">
    <source>
        <dbReference type="ARBA" id="ARBA00022573"/>
    </source>
</evidence>
<feature type="transmembrane region" description="Helical" evidence="19">
    <location>
        <begin position="65"/>
        <end position="87"/>
    </location>
</feature>
<protein>
    <recommendedName>
        <fullName evidence="6 19">Adenosylcobinamide-GDP ribazoletransferase</fullName>
        <ecNumber evidence="5 19">2.7.8.26</ecNumber>
    </recommendedName>
    <alternativeName>
        <fullName evidence="16 19">Cobalamin synthase</fullName>
    </alternativeName>
    <alternativeName>
        <fullName evidence="15 19">Cobalamin-5'-phosphate synthase</fullName>
    </alternativeName>
</protein>
<dbReference type="PANTHER" id="PTHR34148:SF1">
    <property type="entry name" value="ADENOSYLCOBINAMIDE-GDP RIBAZOLETRANSFERASE"/>
    <property type="match status" value="1"/>
</dbReference>
<dbReference type="PANTHER" id="PTHR34148">
    <property type="entry name" value="ADENOSYLCOBINAMIDE-GDP RIBAZOLETRANSFERASE"/>
    <property type="match status" value="1"/>
</dbReference>
<evidence type="ECO:0000256" key="1">
    <source>
        <dbReference type="ARBA" id="ARBA00001946"/>
    </source>
</evidence>
<evidence type="ECO:0000256" key="16">
    <source>
        <dbReference type="ARBA" id="ARBA00032853"/>
    </source>
</evidence>
<dbReference type="STRING" id="157838.AN964_12600"/>
<dbReference type="EC" id="2.7.8.26" evidence="5 19"/>
<dbReference type="GO" id="GO:0051073">
    <property type="term" value="F:adenosylcobinamide-GDP ribazoletransferase activity"/>
    <property type="evidence" value="ECO:0007669"/>
    <property type="project" value="UniProtKB-UniRule"/>
</dbReference>
<comment type="catalytic activity">
    <reaction evidence="17 19">
        <text>alpha-ribazole + adenosylcob(III)inamide-GDP = adenosylcob(III)alamin + GMP + H(+)</text>
        <dbReference type="Rhea" id="RHEA:16049"/>
        <dbReference type="ChEBI" id="CHEBI:10329"/>
        <dbReference type="ChEBI" id="CHEBI:15378"/>
        <dbReference type="ChEBI" id="CHEBI:18408"/>
        <dbReference type="ChEBI" id="CHEBI:58115"/>
        <dbReference type="ChEBI" id="CHEBI:60487"/>
        <dbReference type="EC" id="2.7.8.26"/>
    </reaction>
</comment>
<evidence type="ECO:0000256" key="17">
    <source>
        <dbReference type="ARBA" id="ARBA00048623"/>
    </source>
</evidence>
<evidence type="ECO:0000256" key="5">
    <source>
        <dbReference type="ARBA" id="ARBA00013200"/>
    </source>
</evidence>
<reference evidence="20 21" key="1">
    <citation type="submission" date="2015-09" db="EMBL/GenBank/DDBJ databases">
        <title>Genome sequencing project for genomic taxonomy and phylogenomics of Bacillus-like bacteria.</title>
        <authorList>
            <person name="Liu B."/>
            <person name="Wang J."/>
            <person name="Zhu Y."/>
            <person name="Liu G."/>
            <person name="Chen Q."/>
            <person name="Chen Z."/>
            <person name="Lan J."/>
            <person name="Che J."/>
            <person name="Ge C."/>
            <person name="Shi H."/>
            <person name="Pan Z."/>
            <person name="Liu X."/>
        </authorList>
    </citation>
    <scope>NUCLEOTIDE SEQUENCE [LARGE SCALE GENOMIC DNA]</scope>
    <source>
        <strain evidence="20 21">LMG 18435</strain>
    </source>
</reference>
<comment type="subcellular location">
    <subcellularLocation>
        <location evidence="2 19">Cell membrane</location>
        <topology evidence="2 19">Multi-pass membrane protein</topology>
    </subcellularLocation>
</comment>
<keyword evidence="21" id="KW-1185">Reference proteome</keyword>
<gene>
    <name evidence="19" type="primary">cobS</name>
    <name evidence="20" type="ORF">AN964_12600</name>
</gene>
<sequence length="267" mass="30316">MRIIKGALIGLLINFQFFTVIPICKELPMDKRHITYAVKTFPILGLLQGGAFVGVLYILMNHTPFSHLAIAFIIWLLTIVITGGLHLDGWMDASDAFFSYQKIEKRLEIMKDPRTGAFGVISVIVLLSGRFLFIYEIINTLTISSMILILCLPFLSRTFMGYLLLTVPAAKKEGLGYFFQKSVPKRSLIIYPVYLLLFVIGVAFLDRHDSWFVLLLVLITFIFGEMLKTKSEKWFGGITGDVLGASVEGMEWILWLSIWLLHYYVTG</sequence>
<evidence type="ECO:0000256" key="12">
    <source>
        <dbReference type="ARBA" id="ARBA00022989"/>
    </source>
</evidence>
<dbReference type="RefSeq" id="WP_055740014.1">
    <property type="nucleotide sequence ID" value="NZ_JAAIWL010000025.1"/>
</dbReference>
<feature type="transmembrane region" description="Helical" evidence="19">
    <location>
        <begin position="188"/>
        <end position="205"/>
    </location>
</feature>